<dbReference type="SUPFAM" id="SSF53328">
    <property type="entry name" value="Formyltransferase"/>
    <property type="match status" value="1"/>
</dbReference>
<comment type="catalytic activity">
    <reaction evidence="18 20">
        <text>2-formamido-N(1)-(5-O-phospho-beta-D-ribosyl)acetamidine + ATP = 5-amino-1-(5-phospho-beta-D-ribosyl)imidazole + ADP + phosphate + H(+)</text>
        <dbReference type="Rhea" id="RHEA:23032"/>
        <dbReference type="ChEBI" id="CHEBI:15378"/>
        <dbReference type="ChEBI" id="CHEBI:30616"/>
        <dbReference type="ChEBI" id="CHEBI:43474"/>
        <dbReference type="ChEBI" id="CHEBI:137981"/>
        <dbReference type="ChEBI" id="CHEBI:147287"/>
        <dbReference type="ChEBI" id="CHEBI:456216"/>
        <dbReference type="EC" id="6.3.3.1"/>
    </reaction>
</comment>
<keyword evidence="10 20" id="KW-0436">Ligase</keyword>
<dbReference type="InterPro" id="IPR000115">
    <property type="entry name" value="PRibGlycinamide_synth"/>
</dbReference>
<dbReference type="InterPro" id="IPR004607">
    <property type="entry name" value="GART"/>
</dbReference>
<keyword evidence="9" id="KW-0963">Cytoplasm</keyword>
<evidence type="ECO:0000256" key="16">
    <source>
        <dbReference type="ARBA" id="ARBA00023211"/>
    </source>
</evidence>
<dbReference type="InterPro" id="IPR010918">
    <property type="entry name" value="PurM-like_C_dom"/>
</dbReference>
<dbReference type="PROSITE" id="PS00184">
    <property type="entry name" value="GARS"/>
    <property type="match status" value="1"/>
</dbReference>
<keyword evidence="13 19" id="KW-0547">Nucleotide-binding</keyword>
<evidence type="ECO:0000256" key="18">
    <source>
        <dbReference type="ARBA" id="ARBA00049057"/>
    </source>
</evidence>
<keyword evidence="11" id="KW-0808">Transferase</keyword>
<evidence type="ECO:0000256" key="19">
    <source>
        <dbReference type="PROSITE-ProRule" id="PRU00409"/>
    </source>
</evidence>
<comment type="subcellular location">
    <subcellularLocation>
        <location evidence="1">Cytoplasm</location>
    </subcellularLocation>
</comment>
<dbReference type="CDD" id="cd08645">
    <property type="entry name" value="FMT_core_GART"/>
    <property type="match status" value="1"/>
</dbReference>
<dbReference type="InterPro" id="IPR020562">
    <property type="entry name" value="PRibGlycinamide_synth_N"/>
</dbReference>
<dbReference type="Proteomes" id="UP000183832">
    <property type="component" value="Unassembled WGS sequence"/>
</dbReference>
<keyword evidence="17 20" id="KW-0511">Multifunctional enzyme</keyword>
<dbReference type="NCBIfam" id="TIGR00639">
    <property type="entry name" value="PurN"/>
    <property type="match status" value="1"/>
</dbReference>
<evidence type="ECO:0000313" key="22">
    <source>
        <dbReference type="EMBL" id="CRK93468.1"/>
    </source>
</evidence>
<dbReference type="InterPro" id="IPR011761">
    <property type="entry name" value="ATP-grasp"/>
</dbReference>
<gene>
    <name evidence="22" type="ORF">CLUMA_CG007004</name>
</gene>
<dbReference type="STRING" id="568069.A0A1J1I1K5"/>
<dbReference type="GO" id="GO:0005829">
    <property type="term" value="C:cytosol"/>
    <property type="evidence" value="ECO:0007669"/>
    <property type="project" value="TreeGrafter"/>
</dbReference>
<evidence type="ECO:0000256" key="7">
    <source>
        <dbReference type="ARBA" id="ARBA00008696"/>
    </source>
</evidence>
<evidence type="ECO:0000259" key="21">
    <source>
        <dbReference type="PROSITE" id="PS50975"/>
    </source>
</evidence>
<dbReference type="InterPro" id="IPR037123">
    <property type="entry name" value="PRibGlycinamide_synth_C_sf"/>
</dbReference>
<dbReference type="Pfam" id="PF02844">
    <property type="entry name" value="GARS_N"/>
    <property type="match status" value="1"/>
</dbReference>
<dbReference type="InterPro" id="IPR036676">
    <property type="entry name" value="PurM-like_C_sf"/>
</dbReference>
<evidence type="ECO:0000256" key="2">
    <source>
        <dbReference type="ARBA" id="ARBA00004686"/>
    </source>
</evidence>
<sequence>MKNILVIGSGGREHAICWKLQQSKNVSTVYALPGSHAIAQLEKAKIAEDLNLKDFQSIAAWCLKNKIELVVVGPEDSLANGITDVLNEAGIKCFGPSKKGAQIEANKDWSKAFMERHEIPTAQYKSFTNPDEAKNFIKTAPFQALVVKASGLAAGKGVIVAKNVEEACTAAEILGSHKFGNAGDVVVIEELLSGEEVSVLAFVDSENVRMLLPAQDHKRLKDNDEGLNTGGMGAYCPCPLISKAELEFVQSQVLQKAVDGLRKEGIKYNGILYAGMMLTPNGPKTLEFNCRFGDPETQVILPLLEHDLFNVMIATATNQLNTIDELKFKENCSAVGVVMASKGYPETSTKGCIIKGIETISSNQLYLIFHSGTLKNSDNEWTTNGGRVLINVALAQDLIVAANLATSACDVVVFDGSQFRRDIAKKAFKCSSTISYKDSGVDIEAGESLVQRIKPLARGTNRSGVIGEVGSFGGLFRLKDVTFVNREGEEVNYKDPVLVQGTDGVGTKLKIAEAMNIWDTIGIDLVAMCVNDVLCNGAEPLAFLDYIACGRLDVPTAALIVKGISIACRESNCALLGGETAEMPSMYRPGTYDLAGYCVGVVENDLILPKMNDIHVGDIVIALPSSGLHSNGFSLVNKIFESTGFKLSDPAPFSESGKTFGREFLTPTKLYMSDVLPLLRRENVKALAHITGGGLVENIPRILPPELGVQIDAITWKIPPVFGWLAAKGNVEDQEMLKTFNCGIGMILILPRGEIDWESISDAKLIGNVVNRDGDLPQVIVKNFTNCLSKISEPWKDGKSVKIISYKQSGVDIQAGNSLVQNIKPHAKSTNRDGVLGSIGSFGGLFRLRDLKKVYNDPVLVLGTDGVGTKLKIAQQLEKHETVGIDLVAMCVNDILCNGAEPMTFLDYFACGKLKVDVATNVVCGIAEGCRQSKCALLGGETAEMPGMYDPNVYDLAGFALGLTEFNKILPKRDSINVGDVIIGLPSSGIHSNGLSLVRKVLETIYRKLEDIAPFSASEKNFGEELLVPTKIYIQQILPALETGFVKALAHITGGGLWENIPRVLPHHLTAELNGKVINIQPIFGWLTSVGKVDKLELMKTFNCGVGMVLIASAENEMALLKSLHGSGASVIGKIIPTKPGGHQLIIRHFATCVERIERLLTTSKKRVGVLISGSGSNLQALIDATRETSMGMCSEIVHVISNRSEVYGLERAKKANIPTSVISNKNYSTRNEFDEALHAELVRQNVEIVCLAGFMRILTPEFVQKWKGRLINIHPSLLPKFKGIHAQKEALESGDDVSGCTVHFVDENVDTGAIIVQEIVPILKDDSIESLSARILKSEHIAFPKALRLVANGYVKLSGKGETEWI</sequence>
<dbReference type="FunFam" id="3.30.1330.10:FF:000001">
    <property type="entry name" value="Phosphoribosylformylglycinamidine cyclo-ligase"/>
    <property type="match status" value="2"/>
</dbReference>
<dbReference type="Pfam" id="PF02843">
    <property type="entry name" value="GARS_C"/>
    <property type="match status" value="1"/>
</dbReference>
<keyword evidence="14 20" id="KW-0658">Purine biosynthesis</keyword>
<comment type="similarity">
    <text evidence="7 20">In the central section; belongs to the AIR synthase family.</text>
</comment>
<dbReference type="HAMAP" id="MF_00138">
    <property type="entry name" value="GARS"/>
    <property type="match status" value="1"/>
</dbReference>
<name>A0A1J1I1K5_9DIPT</name>
<dbReference type="GO" id="GO:0005524">
    <property type="term" value="F:ATP binding"/>
    <property type="evidence" value="ECO:0007669"/>
    <property type="project" value="UniProtKB-UniRule"/>
</dbReference>
<dbReference type="GO" id="GO:0046872">
    <property type="term" value="F:metal ion binding"/>
    <property type="evidence" value="ECO:0007669"/>
    <property type="project" value="UniProtKB-KW"/>
</dbReference>
<dbReference type="SUPFAM" id="SSF52440">
    <property type="entry name" value="PreATP-grasp domain"/>
    <property type="match status" value="1"/>
</dbReference>
<dbReference type="Pfam" id="PF00586">
    <property type="entry name" value="AIRS"/>
    <property type="match status" value="2"/>
</dbReference>
<evidence type="ECO:0000256" key="9">
    <source>
        <dbReference type="ARBA" id="ARBA00022490"/>
    </source>
</evidence>
<dbReference type="FunFam" id="3.90.650.10:FF:000011">
    <property type="entry name" value="Phosphoribosylformylglycinamidine cyclo-ligase"/>
    <property type="match status" value="1"/>
</dbReference>
<dbReference type="InterPro" id="IPR036477">
    <property type="entry name" value="Formyl_transf_N_sf"/>
</dbReference>
<dbReference type="InterPro" id="IPR020559">
    <property type="entry name" value="PRibGlycinamide_synth_CS"/>
</dbReference>
<evidence type="ECO:0000256" key="17">
    <source>
        <dbReference type="ARBA" id="ARBA00023268"/>
    </source>
</evidence>
<dbReference type="HAMAP" id="MF_01930">
    <property type="entry name" value="PurN"/>
    <property type="match status" value="1"/>
</dbReference>
<dbReference type="Gene3D" id="3.40.50.170">
    <property type="entry name" value="Formyl transferase, N-terminal domain"/>
    <property type="match status" value="1"/>
</dbReference>
<dbReference type="EC" id="2.1.2.2" evidence="20"/>
<dbReference type="Pfam" id="PF02769">
    <property type="entry name" value="AIRS_C"/>
    <property type="match status" value="2"/>
</dbReference>
<dbReference type="InterPro" id="IPR011054">
    <property type="entry name" value="Rudment_hybrid_motif"/>
</dbReference>
<evidence type="ECO:0000256" key="11">
    <source>
        <dbReference type="ARBA" id="ARBA00022679"/>
    </source>
</evidence>
<comment type="pathway">
    <text evidence="4 20">Purine metabolism; IMP biosynthesis via de novo pathway; N(1)-(5-phospho-D-ribosyl)glycinamide from 5-phospho-alpha-D-ribose 1-diphosphate: step 2/2.</text>
</comment>
<dbReference type="PANTHER" id="PTHR10520">
    <property type="entry name" value="TRIFUNCTIONAL PURINE BIOSYNTHETIC PROTEIN ADENOSINE-3-RELATED"/>
    <property type="match status" value="1"/>
</dbReference>
<dbReference type="InterPro" id="IPR001555">
    <property type="entry name" value="GART_AS"/>
</dbReference>
<dbReference type="Pfam" id="PF01071">
    <property type="entry name" value="GARS_A"/>
    <property type="match status" value="1"/>
</dbReference>
<dbReference type="SUPFAM" id="SSF56059">
    <property type="entry name" value="Glutathione synthetase ATP-binding domain-like"/>
    <property type="match status" value="1"/>
</dbReference>
<keyword evidence="23" id="KW-1185">Reference proteome</keyword>
<dbReference type="GO" id="GO:0004641">
    <property type="term" value="F:phosphoribosylformylglycinamidine cyclo-ligase activity"/>
    <property type="evidence" value="ECO:0007669"/>
    <property type="project" value="UniProtKB-EC"/>
</dbReference>
<comment type="pathway">
    <text evidence="3 20">Purine metabolism; IMP biosynthesis via de novo pathway; N(2)-formyl-N(1)-(5-phospho-D-ribosyl)glycinamide from N(1)-(5-phospho-D-ribosyl)glycinamide (10-formyl THF route): step 1/1.</text>
</comment>
<dbReference type="Gene3D" id="3.30.1330.10">
    <property type="entry name" value="PurM-like, N-terminal domain"/>
    <property type="match status" value="2"/>
</dbReference>
<comment type="similarity">
    <text evidence="8">Belongs to the AIR synthase family.</text>
</comment>
<dbReference type="EC" id="6.3.3.1" evidence="20"/>
<dbReference type="InterPro" id="IPR036921">
    <property type="entry name" value="PurM-like_N_sf"/>
</dbReference>
<dbReference type="SUPFAM" id="SSF55326">
    <property type="entry name" value="PurM N-terminal domain-like"/>
    <property type="match status" value="2"/>
</dbReference>
<dbReference type="Gene3D" id="3.40.50.20">
    <property type="match status" value="1"/>
</dbReference>
<dbReference type="SUPFAM" id="SSF56042">
    <property type="entry name" value="PurM C-terminal domain-like"/>
    <property type="match status" value="2"/>
</dbReference>
<dbReference type="InterPro" id="IPR016185">
    <property type="entry name" value="PreATP-grasp_dom_sf"/>
</dbReference>
<dbReference type="Gene3D" id="3.90.650.10">
    <property type="entry name" value="PurM-like C-terminal domain"/>
    <property type="match status" value="2"/>
</dbReference>
<dbReference type="PROSITE" id="PS50975">
    <property type="entry name" value="ATP_GRASP"/>
    <property type="match status" value="1"/>
</dbReference>
<organism evidence="22 23">
    <name type="scientific">Clunio marinus</name>
    <dbReference type="NCBI Taxonomy" id="568069"/>
    <lineage>
        <taxon>Eukaryota</taxon>
        <taxon>Metazoa</taxon>
        <taxon>Ecdysozoa</taxon>
        <taxon>Arthropoda</taxon>
        <taxon>Hexapoda</taxon>
        <taxon>Insecta</taxon>
        <taxon>Pterygota</taxon>
        <taxon>Neoptera</taxon>
        <taxon>Endopterygota</taxon>
        <taxon>Diptera</taxon>
        <taxon>Nematocera</taxon>
        <taxon>Chironomoidea</taxon>
        <taxon>Chironomidae</taxon>
        <taxon>Clunio</taxon>
    </lineage>
</organism>
<dbReference type="UniPathway" id="UPA00074">
    <property type="reaction ID" value="UER00125"/>
</dbReference>
<dbReference type="PROSITE" id="PS00373">
    <property type="entry name" value="GART"/>
    <property type="match status" value="1"/>
</dbReference>
<dbReference type="NCBIfam" id="TIGR00878">
    <property type="entry name" value="purM"/>
    <property type="match status" value="2"/>
</dbReference>
<dbReference type="FunFam" id="3.90.600.10:FF:000001">
    <property type="entry name" value="Trifunctional purine biosynthetic protein adenosine-3"/>
    <property type="match status" value="1"/>
</dbReference>
<evidence type="ECO:0000256" key="20">
    <source>
        <dbReference type="RuleBase" id="RU363089"/>
    </source>
</evidence>
<comment type="catalytic activity">
    <reaction evidence="20">
        <text>5-phospho-beta-D-ribosylamine + glycine + ATP = N(1)-(5-phospho-beta-D-ribosyl)glycinamide + ADP + phosphate + H(+)</text>
        <dbReference type="Rhea" id="RHEA:17453"/>
        <dbReference type="ChEBI" id="CHEBI:15378"/>
        <dbReference type="ChEBI" id="CHEBI:30616"/>
        <dbReference type="ChEBI" id="CHEBI:43474"/>
        <dbReference type="ChEBI" id="CHEBI:57305"/>
        <dbReference type="ChEBI" id="CHEBI:58681"/>
        <dbReference type="ChEBI" id="CHEBI:143788"/>
        <dbReference type="ChEBI" id="CHEBI:456216"/>
        <dbReference type="EC" id="6.3.4.13"/>
    </reaction>
</comment>
<dbReference type="InterPro" id="IPR013815">
    <property type="entry name" value="ATP_grasp_subdomain_1"/>
</dbReference>
<dbReference type="EC" id="6.3.4.13" evidence="20"/>
<keyword evidence="12 20" id="KW-0479">Metal-binding</keyword>
<dbReference type="HAMAP" id="MF_00741">
    <property type="entry name" value="AIRS"/>
    <property type="match status" value="2"/>
</dbReference>
<reference evidence="22 23" key="1">
    <citation type="submission" date="2015-04" db="EMBL/GenBank/DDBJ databases">
        <authorList>
            <person name="Syromyatnikov M.Y."/>
            <person name="Popov V.N."/>
        </authorList>
    </citation>
    <scope>NUCLEOTIDE SEQUENCE [LARGE SCALE GENOMIC DNA]</scope>
</reference>
<dbReference type="SMART" id="SM01210">
    <property type="entry name" value="GARS_C"/>
    <property type="match status" value="1"/>
</dbReference>
<dbReference type="Gene3D" id="3.30.1490.20">
    <property type="entry name" value="ATP-grasp fold, A domain"/>
    <property type="match status" value="1"/>
</dbReference>
<dbReference type="SMART" id="SM01209">
    <property type="entry name" value="GARS_A"/>
    <property type="match status" value="1"/>
</dbReference>
<keyword evidence="16 20" id="KW-0464">Manganese</keyword>
<dbReference type="FunFam" id="3.30.470.20:FF:000018">
    <property type="entry name" value="Trifunctional purine biosynthetic protein adenosine-3"/>
    <property type="match status" value="1"/>
</dbReference>
<feature type="domain" description="ATP-grasp" evidence="21">
    <location>
        <begin position="111"/>
        <end position="317"/>
    </location>
</feature>
<evidence type="ECO:0000313" key="23">
    <source>
        <dbReference type="Proteomes" id="UP000183832"/>
    </source>
</evidence>
<evidence type="ECO:0000256" key="5">
    <source>
        <dbReference type="ARBA" id="ARBA00007423"/>
    </source>
</evidence>
<dbReference type="FunFam" id="3.40.50.20:FF:000006">
    <property type="entry name" value="Phosphoribosylamine--glycine ligase, chloroplastic"/>
    <property type="match status" value="1"/>
</dbReference>
<proteinExistence type="inferred from homology"/>
<dbReference type="Gene3D" id="3.30.470.20">
    <property type="entry name" value="ATP-grasp fold, B domain"/>
    <property type="match status" value="1"/>
</dbReference>
<dbReference type="FunFam" id="3.30.1490.20:FF:000006">
    <property type="entry name" value="phosphoribosylamine--glycine ligase, chloroplastic-like"/>
    <property type="match status" value="1"/>
</dbReference>
<comment type="pathway">
    <text evidence="2 20">Purine metabolism; IMP biosynthesis via de novo pathway; 5-amino-1-(5-phospho-D-ribosyl)imidazole from N(2)-formyl-N(1)-(5-phospho-D-ribosyl)glycinamide: step 2/2.</text>
</comment>
<dbReference type="NCBIfam" id="TIGR00877">
    <property type="entry name" value="purD"/>
    <property type="match status" value="1"/>
</dbReference>
<evidence type="ECO:0000256" key="1">
    <source>
        <dbReference type="ARBA" id="ARBA00004496"/>
    </source>
</evidence>
<dbReference type="Gene3D" id="3.90.600.10">
    <property type="entry name" value="Phosphoribosylglycinamide synthetase, C-terminal domain"/>
    <property type="match status" value="1"/>
</dbReference>
<dbReference type="GO" id="GO:0004637">
    <property type="term" value="F:phosphoribosylamine-glycine ligase activity"/>
    <property type="evidence" value="ECO:0007669"/>
    <property type="project" value="UniProtKB-UniRule"/>
</dbReference>
<dbReference type="CDD" id="cd02196">
    <property type="entry name" value="PurM"/>
    <property type="match status" value="2"/>
</dbReference>
<comment type="catalytic activity">
    <reaction evidence="20">
        <text>N(1)-(5-phospho-beta-D-ribosyl)glycinamide + (6R)-10-formyltetrahydrofolate = N(2)-formyl-N(1)-(5-phospho-beta-D-ribosyl)glycinamide + (6S)-5,6,7,8-tetrahydrofolate + H(+)</text>
        <dbReference type="Rhea" id="RHEA:15053"/>
        <dbReference type="ChEBI" id="CHEBI:15378"/>
        <dbReference type="ChEBI" id="CHEBI:57453"/>
        <dbReference type="ChEBI" id="CHEBI:143788"/>
        <dbReference type="ChEBI" id="CHEBI:147286"/>
        <dbReference type="ChEBI" id="CHEBI:195366"/>
        <dbReference type="EC" id="2.1.2.2"/>
    </reaction>
</comment>
<dbReference type="InterPro" id="IPR020560">
    <property type="entry name" value="PRibGlycinamide_synth_C-dom"/>
</dbReference>
<dbReference type="InterPro" id="IPR020561">
    <property type="entry name" value="PRibGlycinamid_synth_ATP-grasp"/>
</dbReference>
<evidence type="ECO:0000256" key="10">
    <source>
        <dbReference type="ARBA" id="ARBA00022598"/>
    </source>
</evidence>
<comment type="similarity">
    <text evidence="6 20">In the C-terminal section; belongs to the GART family.</text>
</comment>
<dbReference type="InterPro" id="IPR004733">
    <property type="entry name" value="PurM_cligase"/>
</dbReference>
<evidence type="ECO:0000256" key="4">
    <source>
        <dbReference type="ARBA" id="ARBA00005174"/>
    </source>
</evidence>
<comment type="similarity">
    <text evidence="5 20">In the N-terminal section; belongs to the GARS family.</text>
</comment>
<dbReference type="GO" id="GO:0004644">
    <property type="term" value="F:phosphoribosylglycinamide formyltransferase activity"/>
    <property type="evidence" value="ECO:0007669"/>
    <property type="project" value="UniProtKB-EC"/>
</dbReference>
<dbReference type="InterPro" id="IPR002376">
    <property type="entry name" value="Formyl_transf_N"/>
</dbReference>
<evidence type="ECO:0000256" key="8">
    <source>
        <dbReference type="ARBA" id="ARBA00010280"/>
    </source>
</evidence>
<dbReference type="SUPFAM" id="SSF51246">
    <property type="entry name" value="Rudiment single hybrid motif"/>
    <property type="match status" value="1"/>
</dbReference>
<evidence type="ECO:0000256" key="6">
    <source>
        <dbReference type="ARBA" id="ARBA00008630"/>
    </source>
</evidence>
<dbReference type="GO" id="GO:0006189">
    <property type="term" value="P:'de novo' IMP biosynthetic process"/>
    <property type="evidence" value="ECO:0007669"/>
    <property type="project" value="UniProtKB-UniRule"/>
</dbReference>
<evidence type="ECO:0000256" key="3">
    <source>
        <dbReference type="ARBA" id="ARBA00005054"/>
    </source>
</evidence>
<dbReference type="EMBL" id="CVRI01000037">
    <property type="protein sequence ID" value="CRK93468.1"/>
    <property type="molecule type" value="Genomic_DNA"/>
</dbReference>
<dbReference type="GO" id="GO:0046084">
    <property type="term" value="P:adenine biosynthetic process"/>
    <property type="evidence" value="ECO:0007669"/>
    <property type="project" value="TreeGrafter"/>
</dbReference>
<evidence type="ECO:0000256" key="13">
    <source>
        <dbReference type="ARBA" id="ARBA00022741"/>
    </source>
</evidence>
<accession>A0A1J1I1K5</accession>
<evidence type="ECO:0000256" key="15">
    <source>
        <dbReference type="ARBA" id="ARBA00022840"/>
    </source>
</evidence>
<dbReference type="OrthoDB" id="2018833at2759"/>
<evidence type="ECO:0000256" key="14">
    <source>
        <dbReference type="ARBA" id="ARBA00022755"/>
    </source>
</evidence>
<protein>
    <recommendedName>
        <fullName evidence="20">Trifunctional purine biosynthetic protein adenosine-3</fullName>
    </recommendedName>
    <domain>
        <recommendedName>
            <fullName evidence="20">Phosphoribosylamine--glycine ligase</fullName>
            <ecNumber evidence="20">6.3.4.13</ecNumber>
        </recommendedName>
        <alternativeName>
            <fullName evidence="20">Glycinamide ribonucleotide synthetase</fullName>
            <shortName evidence="20">GARS</shortName>
        </alternativeName>
        <alternativeName>
            <fullName evidence="20">Phosphoribosylglycinamide synthetase</fullName>
        </alternativeName>
    </domain>
    <domain>
        <recommendedName>
            <fullName evidence="20">Phosphoribosylformylglycinamidine cyclo-ligase</fullName>
            <ecNumber evidence="20">6.3.3.1</ecNumber>
        </recommendedName>
        <alternativeName>
            <fullName evidence="20">AIR synthase</fullName>
            <shortName evidence="20">AIRS</shortName>
        </alternativeName>
        <alternativeName>
            <fullName evidence="20">Phosphoribosyl-aminoimidazole synthetase</fullName>
        </alternativeName>
    </domain>
    <domain>
        <recommendedName>
            <fullName evidence="20">Phosphoribosylglycinamide formyltransferase</fullName>
            <ecNumber evidence="20">2.1.2.2</ecNumber>
        </recommendedName>
        <alternativeName>
            <fullName evidence="20">5'-phosphoribosylglycinamide transformylase</fullName>
        </alternativeName>
        <alternativeName>
            <fullName evidence="20">GAR transformylase</fullName>
            <shortName evidence="20">GART</shortName>
        </alternativeName>
    </domain>
</protein>
<evidence type="ECO:0000256" key="12">
    <source>
        <dbReference type="ARBA" id="ARBA00022723"/>
    </source>
</evidence>
<keyword evidence="15 19" id="KW-0067">ATP-binding</keyword>
<dbReference type="Pfam" id="PF00551">
    <property type="entry name" value="Formyl_trans_N"/>
    <property type="match status" value="1"/>
</dbReference>
<dbReference type="InterPro" id="IPR016188">
    <property type="entry name" value="PurM-like_N"/>
</dbReference>
<dbReference type="FunFam" id="3.40.50.170:FF:000006">
    <property type="entry name" value="Trifunctional purine biosynthetic protein adenosine-3"/>
    <property type="match status" value="1"/>
</dbReference>
<dbReference type="PANTHER" id="PTHR10520:SF12">
    <property type="entry name" value="TRIFUNCTIONAL PURINE BIOSYNTHETIC PROTEIN ADENOSINE-3"/>
    <property type="match status" value="1"/>
</dbReference>